<protein>
    <submittedName>
        <fullName evidence="8">Sushi, von Willebrand factor type A, EGF and pentraxin domain-containing protein 1-like</fullName>
    </submittedName>
</protein>
<feature type="domain" description="Sushi" evidence="6">
    <location>
        <begin position="258"/>
        <end position="314"/>
    </location>
</feature>
<dbReference type="PANTHER" id="PTHR45656:SF4">
    <property type="entry name" value="PROTEIN CBR-CLEC-78"/>
    <property type="match status" value="1"/>
</dbReference>
<evidence type="ECO:0000256" key="5">
    <source>
        <dbReference type="SAM" id="SignalP"/>
    </source>
</evidence>
<evidence type="ECO:0000256" key="2">
    <source>
        <dbReference type="ARBA" id="ARBA00022737"/>
    </source>
</evidence>
<accession>A0A9J7M556</accession>
<feature type="chain" id="PRO_5039892878" evidence="5">
    <location>
        <begin position="25"/>
        <end position="354"/>
    </location>
</feature>
<dbReference type="KEGG" id="bfo:118428805"/>
<dbReference type="InterPro" id="IPR000436">
    <property type="entry name" value="Sushi_SCR_CCP_dom"/>
</dbReference>
<dbReference type="GeneID" id="118428805"/>
<feature type="disulfide bond" evidence="4">
    <location>
        <begin position="56"/>
        <end position="83"/>
    </location>
</feature>
<comment type="caution">
    <text evidence="4">Lacks conserved residue(s) required for the propagation of feature annotation.</text>
</comment>
<dbReference type="SUPFAM" id="SSF57535">
    <property type="entry name" value="Complement control module/SCR domain"/>
    <property type="match status" value="5"/>
</dbReference>
<dbReference type="SMART" id="SM00032">
    <property type="entry name" value="CCP"/>
    <property type="match status" value="5"/>
</dbReference>
<keyword evidence="3 4" id="KW-1015">Disulfide bond</keyword>
<feature type="disulfide bond" evidence="4">
    <location>
        <begin position="169"/>
        <end position="196"/>
    </location>
</feature>
<keyword evidence="2" id="KW-0677">Repeat</keyword>
<feature type="domain" description="Sushi" evidence="6">
    <location>
        <begin position="142"/>
        <end position="198"/>
    </location>
</feature>
<organism evidence="7 8">
    <name type="scientific">Branchiostoma floridae</name>
    <name type="common">Florida lancelet</name>
    <name type="synonym">Amphioxus</name>
    <dbReference type="NCBI Taxonomy" id="7739"/>
    <lineage>
        <taxon>Eukaryota</taxon>
        <taxon>Metazoa</taxon>
        <taxon>Chordata</taxon>
        <taxon>Cephalochordata</taxon>
        <taxon>Leptocardii</taxon>
        <taxon>Amphioxiformes</taxon>
        <taxon>Branchiostomatidae</taxon>
        <taxon>Branchiostoma</taxon>
    </lineage>
</organism>
<feature type="disulfide bond" evidence="4">
    <location>
        <begin position="285"/>
        <end position="312"/>
    </location>
</feature>
<dbReference type="InterPro" id="IPR035976">
    <property type="entry name" value="Sushi/SCR/CCP_sf"/>
</dbReference>
<reference evidence="7" key="1">
    <citation type="journal article" date="2020" name="Nat. Ecol. Evol.">
        <title>Deeply conserved synteny resolves early events in vertebrate evolution.</title>
        <authorList>
            <person name="Simakov O."/>
            <person name="Marletaz F."/>
            <person name="Yue J.X."/>
            <person name="O'Connell B."/>
            <person name="Jenkins J."/>
            <person name="Brandt A."/>
            <person name="Calef R."/>
            <person name="Tung C.H."/>
            <person name="Huang T.K."/>
            <person name="Schmutz J."/>
            <person name="Satoh N."/>
            <person name="Yu J.K."/>
            <person name="Putnam N.H."/>
            <person name="Green R.E."/>
            <person name="Rokhsar D.S."/>
        </authorList>
    </citation>
    <scope>NUCLEOTIDE SEQUENCE [LARGE SCALE GENOMIC DNA]</scope>
    <source>
        <strain evidence="7">S238N-H82</strain>
    </source>
</reference>
<dbReference type="Proteomes" id="UP000001554">
    <property type="component" value="Chromosome 1"/>
</dbReference>
<evidence type="ECO:0000256" key="3">
    <source>
        <dbReference type="ARBA" id="ARBA00023157"/>
    </source>
</evidence>
<dbReference type="RefSeq" id="XP_035694916.1">
    <property type="nucleotide sequence ID" value="XM_035839023.1"/>
</dbReference>
<feature type="disulfide bond" evidence="4">
    <location>
        <begin position="228"/>
        <end position="255"/>
    </location>
</feature>
<dbReference type="OMA" id="CQYGYSV"/>
<feature type="signal peptide" evidence="5">
    <location>
        <begin position="1"/>
        <end position="24"/>
    </location>
</feature>
<keyword evidence="4" id="KW-0768">Sushi</keyword>
<feature type="domain" description="Sushi" evidence="6">
    <location>
        <begin position="199"/>
        <end position="257"/>
    </location>
</feature>
<proteinExistence type="predicted"/>
<dbReference type="Gene3D" id="2.10.70.10">
    <property type="entry name" value="Complement Module, domain 1"/>
    <property type="match status" value="6"/>
</dbReference>
<dbReference type="OrthoDB" id="5804959at2759"/>
<dbReference type="PANTHER" id="PTHR45656">
    <property type="entry name" value="PROTEIN CBR-CLEC-78"/>
    <property type="match status" value="1"/>
</dbReference>
<keyword evidence="7" id="KW-1185">Reference proteome</keyword>
<dbReference type="InterPro" id="IPR051277">
    <property type="entry name" value="SEZ6_CSMD_C4BPB_Regulators"/>
</dbReference>
<dbReference type="Pfam" id="PF00084">
    <property type="entry name" value="Sushi"/>
    <property type="match status" value="6"/>
</dbReference>
<name>A0A9J7M556_BRAFL</name>
<sequence length="354" mass="37662">MAMANMKLYVVLATALLLLGSSEGGFRVTCRSPDPPINGVVSHQSNGYGARATYSCKPGYELVGERTRTCGDDGYWTGSSPYCTRGHCPALTPVANGALYGGAYTEDVINVVCDPGYEPRTTSLTCQTDNTWSSSLPTCAAVECPPLPPPTNGDSSGDTSYLSSVTFFCHPGYELRGSFSRTCLSDGTWTGIQPDCVLKQCSWLEAPSLGSIDGNNGRDVGCTVSFSCNPGYLLQGSTSRTCQETQQWTGSQPVCIKAQCPPLTVPPNGMKFGGTAFMDEVTFMCITGYEIVGSSTLTCQDDQTWSGTEPACVRSQCPVSQPPAHGDVSGGNLFGDTVTYECEVGYRLRTRSHL</sequence>
<evidence type="ECO:0000259" key="6">
    <source>
        <dbReference type="PROSITE" id="PS50923"/>
    </source>
</evidence>
<reference evidence="8" key="2">
    <citation type="submission" date="2025-08" db="UniProtKB">
        <authorList>
            <consortium name="RefSeq"/>
        </authorList>
    </citation>
    <scope>IDENTIFICATION</scope>
    <source>
        <strain evidence="8">S238N-H82</strain>
        <tissue evidence="8">Testes</tissue>
    </source>
</reference>
<feature type="domain" description="Sushi" evidence="6">
    <location>
        <begin position="86"/>
        <end position="141"/>
    </location>
</feature>
<dbReference type="PROSITE" id="PS50923">
    <property type="entry name" value="SUSHI"/>
    <property type="match status" value="5"/>
</dbReference>
<evidence type="ECO:0000313" key="8">
    <source>
        <dbReference type="RefSeq" id="XP_035694916.1"/>
    </source>
</evidence>
<evidence type="ECO:0000256" key="1">
    <source>
        <dbReference type="ARBA" id="ARBA00022729"/>
    </source>
</evidence>
<feature type="domain" description="Sushi" evidence="6">
    <location>
        <begin position="28"/>
        <end position="85"/>
    </location>
</feature>
<evidence type="ECO:0000256" key="4">
    <source>
        <dbReference type="PROSITE-ProRule" id="PRU00302"/>
    </source>
</evidence>
<dbReference type="AlphaFoldDB" id="A0A9J7M556"/>
<gene>
    <name evidence="8" type="primary">LOC118428805</name>
</gene>
<evidence type="ECO:0000313" key="7">
    <source>
        <dbReference type="Proteomes" id="UP000001554"/>
    </source>
</evidence>
<keyword evidence="1 5" id="KW-0732">Signal</keyword>
<dbReference type="CDD" id="cd00033">
    <property type="entry name" value="CCP"/>
    <property type="match status" value="5"/>
</dbReference>